<proteinExistence type="predicted"/>
<comment type="caution">
    <text evidence="1">The sequence shown here is derived from an EMBL/GenBank/DDBJ whole genome shotgun (WGS) entry which is preliminary data.</text>
</comment>
<evidence type="ECO:0000313" key="1">
    <source>
        <dbReference type="EMBL" id="MCD7455149.1"/>
    </source>
</evidence>
<sequence length="115" mass="13066">MRLKTDPSAASIIQRWISCANPPILYCRIHPPVECDLQVDQESEDRDNPAISGVRSSNLFLERFKNTSSLNLVRISPEQGPDRMFPDRSSKNKFLQSSRDLGMLPDILLFDMSIS</sequence>
<organism evidence="1 2">
    <name type="scientific">Datura stramonium</name>
    <name type="common">Jimsonweed</name>
    <name type="synonym">Common thornapple</name>
    <dbReference type="NCBI Taxonomy" id="4076"/>
    <lineage>
        <taxon>Eukaryota</taxon>
        <taxon>Viridiplantae</taxon>
        <taxon>Streptophyta</taxon>
        <taxon>Embryophyta</taxon>
        <taxon>Tracheophyta</taxon>
        <taxon>Spermatophyta</taxon>
        <taxon>Magnoliopsida</taxon>
        <taxon>eudicotyledons</taxon>
        <taxon>Gunneridae</taxon>
        <taxon>Pentapetalae</taxon>
        <taxon>asterids</taxon>
        <taxon>lamiids</taxon>
        <taxon>Solanales</taxon>
        <taxon>Solanaceae</taxon>
        <taxon>Solanoideae</taxon>
        <taxon>Datureae</taxon>
        <taxon>Datura</taxon>
    </lineage>
</organism>
<keyword evidence="2" id="KW-1185">Reference proteome</keyword>
<protein>
    <submittedName>
        <fullName evidence="1">Uncharacterized protein</fullName>
    </submittedName>
</protein>
<gene>
    <name evidence="1" type="ORF">HAX54_027225</name>
</gene>
<evidence type="ECO:0000313" key="2">
    <source>
        <dbReference type="Proteomes" id="UP000823775"/>
    </source>
</evidence>
<reference evidence="1 2" key="1">
    <citation type="journal article" date="2021" name="BMC Genomics">
        <title>Datura genome reveals duplications of psychoactive alkaloid biosynthetic genes and high mutation rate following tissue culture.</title>
        <authorList>
            <person name="Rajewski A."/>
            <person name="Carter-House D."/>
            <person name="Stajich J."/>
            <person name="Litt A."/>
        </authorList>
    </citation>
    <scope>NUCLEOTIDE SEQUENCE [LARGE SCALE GENOMIC DNA]</scope>
    <source>
        <strain evidence="1">AR-01</strain>
    </source>
</reference>
<accession>A0ABS8S8J5</accession>
<dbReference type="EMBL" id="JACEIK010000330">
    <property type="protein sequence ID" value="MCD7455149.1"/>
    <property type="molecule type" value="Genomic_DNA"/>
</dbReference>
<name>A0ABS8S8J5_DATST</name>
<dbReference type="Proteomes" id="UP000823775">
    <property type="component" value="Unassembled WGS sequence"/>
</dbReference>